<dbReference type="EMBL" id="BAAATR010000010">
    <property type="protein sequence ID" value="GAA2244363.1"/>
    <property type="molecule type" value="Genomic_DNA"/>
</dbReference>
<evidence type="ECO:0000313" key="3">
    <source>
        <dbReference type="Proteomes" id="UP001500305"/>
    </source>
</evidence>
<evidence type="ECO:0000259" key="1">
    <source>
        <dbReference type="PROSITE" id="PS50042"/>
    </source>
</evidence>
<dbReference type="SMART" id="SM00100">
    <property type="entry name" value="cNMP"/>
    <property type="match status" value="1"/>
</dbReference>
<feature type="domain" description="Cyclic nucleotide-binding" evidence="1">
    <location>
        <begin position="7"/>
        <end position="76"/>
    </location>
</feature>
<dbReference type="InterPro" id="IPR014710">
    <property type="entry name" value="RmlC-like_jellyroll"/>
</dbReference>
<dbReference type="RefSeq" id="WP_344636637.1">
    <property type="nucleotide sequence ID" value="NZ_BAAATR010000010.1"/>
</dbReference>
<dbReference type="PROSITE" id="PS50042">
    <property type="entry name" value="CNMP_BINDING_3"/>
    <property type="match status" value="1"/>
</dbReference>
<dbReference type="InterPro" id="IPR018490">
    <property type="entry name" value="cNMP-bd_dom_sf"/>
</dbReference>
<dbReference type="Proteomes" id="UP001500305">
    <property type="component" value="Unassembled WGS sequence"/>
</dbReference>
<name>A0ABP5QXD0_9ACTN</name>
<gene>
    <name evidence="2" type="ORF">GCM10010430_27700</name>
</gene>
<proteinExistence type="predicted"/>
<reference evidence="3" key="1">
    <citation type="journal article" date="2019" name="Int. J. Syst. Evol. Microbiol.">
        <title>The Global Catalogue of Microorganisms (GCM) 10K type strain sequencing project: providing services to taxonomists for standard genome sequencing and annotation.</title>
        <authorList>
            <consortium name="The Broad Institute Genomics Platform"/>
            <consortium name="The Broad Institute Genome Sequencing Center for Infectious Disease"/>
            <person name="Wu L."/>
            <person name="Ma J."/>
        </authorList>
    </citation>
    <scope>NUCLEOTIDE SEQUENCE [LARGE SCALE GENOMIC DNA]</scope>
    <source>
        <strain evidence="3">JCM 7356</strain>
    </source>
</reference>
<dbReference type="Gene3D" id="2.60.120.10">
    <property type="entry name" value="Jelly Rolls"/>
    <property type="match status" value="1"/>
</dbReference>
<comment type="caution">
    <text evidence="2">The sequence shown here is derived from an EMBL/GenBank/DDBJ whole genome shotgun (WGS) entry which is preliminary data.</text>
</comment>
<dbReference type="CDD" id="cd00038">
    <property type="entry name" value="CAP_ED"/>
    <property type="match status" value="1"/>
</dbReference>
<evidence type="ECO:0000313" key="2">
    <source>
        <dbReference type="EMBL" id="GAA2244363.1"/>
    </source>
</evidence>
<sequence>MTELPFLLDALPQAHRDRLLALARDNSFPPGGRLFDEGGQADRFWLIRSGEVALDLYVPGRPPPVVQTVGPGQLLGWSWLFPPYRWHLGAQALGPVDAWEFPADEVRALCTADPVLGYQLTLRCAEVIGERLRATRIRLLDLYAPRTGAP</sequence>
<keyword evidence="3" id="KW-1185">Reference proteome</keyword>
<dbReference type="SUPFAM" id="SSF51206">
    <property type="entry name" value="cAMP-binding domain-like"/>
    <property type="match status" value="1"/>
</dbReference>
<accession>A0ABP5QXD0</accession>
<protein>
    <submittedName>
        <fullName evidence="2">Cyclic nucleotide-binding domain-containing protein</fullName>
    </submittedName>
</protein>
<organism evidence="2 3">
    <name type="scientific">Kitasatospora cystarginea</name>
    <dbReference type="NCBI Taxonomy" id="58350"/>
    <lineage>
        <taxon>Bacteria</taxon>
        <taxon>Bacillati</taxon>
        <taxon>Actinomycetota</taxon>
        <taxon>Actinomycetes</taxon>
        <taxon>Kitasatosporales</taxon>
        <taxon>Streptomycetaceae</taxon>
        <taxon>Kitasatospora</taxon>
    </lineage>
</organism>
<dbReference type="InterPro" id="IPR000595">
    <property type="entry name" value="cNMP-bd_dom"/>
</dbReference>
<dbReference type="Pfam" id="PF00027">
    <property type="entry name" value="cNMP_binding"/>
    <property type="match status" value="1"/>
</dbReference>